<accession>A0A161Y495</accession>
<dbReference type="InterPro" id="IPR001638">
    <property type="entry name" value="Solute-binding_3/MltF_N"/>
</dbReference>
<protein>
    <recommendedName>
        <fullName evidence="3">Solute-binding protein family 3/N-terminal domain-containing protein</fullName>
    </recommendedName>
</protein>
<organism evidence="4 5">
    <name type="scientific">Pseudoalteromonas luteoviolacea H33</name>
    <dbReference type="NCBI Taxonomy" id="1365251"/>
    <lineage>
        <taxon>Bacteria</taxon>
        <taxon>Pseudomonadati</taxon>
        <taxon>Pseudomonadota</taxon>
        <taxon>Gammaproteobacteria</taxon>
        <taxon>Alteromonadales</taxon>
        <taxon>Pseudoalteromonadaceae</taxon>
        <taxon>Pseudoalteromonas</taxon>
    </lineage>
</organism>
<name>A0A161Y495_9GAMM</name>
<dbReference type="PATRIC" id="fig|1365251.3.peg.2731"/>
<dbReference type="Proteomes" id="UP000076503">
    <property type="component" value="Unassembled WGS sequence"/>
</dbReference>
<feature type="domain" description="Solute-binding protein family 3/N-terminal" evidence="3">
    <location>
        <begin position="18"/>
        <end position="231"/>
    </location>
</feature>
<evidence type="ECO:0000313" key="5">
    <source>
        <dbReference type="Proteomes" id="UP000076503"/>
    </source>
</evidence>
<gene>
    <name evidence="4" type="ORF">N476_17160</name>
</gene>
<dbReference type="Gene3D" id="3.40.190.10">
    <property type="entry name" value="Periplasmic binding protein-like II"/>
    <property type="match status" value="2"/>
</dbReference>
<evidence type="ECO:0000256" key="2">
    <source>
        <dbReference type="ARBA" id="ARBA00022729"/>
    </source>
</evidence>
<comment type="caution">
    <text evidence="4">The sequence shown here is derived from an EMBL/GenBank/DDBJ whole genome shotgun (WGS) entry which is preliminary data.</text>
</comment>
<evidence type="ECO:0000256" key="1">
    <source>
        <dbReference type="ARBA" id="ARBA00010333"/>
    </source>
</evidence>
<evidence type="ECO:0000259" key="3">
    <source>
        <dbReference type="Pfam" id="PF00497"/>
    </source>
</evidence>
<comment type="similarity">
    <text evidence="1">Belongs to the bacterial solute-binding protein 3 family.</text>
</comment>
<sequence>MFSCWHVCADNNINIATGEYPPFTGSQLVDDGFVNHIIRLAFATQGMQVSFVYLPWKRSFHAAKLGQFDMASYWVCESEYQTHFYCSDEIYQGELKMYFRKETPLPNWETLKDLQPYRIGATLGYEYVPEFHKAIKNDELDVLMVSNDQLNLNMLLNNRVDLILLNETVMETLLKEQFSTEYQKLLKAHPKPFLKYRAQVLFPKVLEGSPKLRQTFNLGLQQLKESGELSKQWQRMI</sequence>
<dbReference type="AlphaFoldDB" id="A0A161Y495"/>
<reference evidence="4 5" key="1">
    <citation type="submission" date="2013-07" db="EMBL/GenBank/DDBJ databases">
        <title>Comparative Genomic and Metabolomic Analysis of Twelve Strains of Pseudoalteromonas luteoviolacea.</title>
        <authorList>
            <person name="Vynne N.G."/>
            <person name="Mansson M."/>
            <person name="Gram L."/>
        </authorList>
    </citation>
    <scope>NUCLEOTIDE SEQUENCE [LARGE SCALE GENOMIC DNA]</scope>
    <source>
        <strain evidence="4 5">H33</strain>
    </source>
</reference>
<dbReference type="PANTHER" id="PTHR35936:SF25">
    <property type="entry name" value="ABC TRANSPORTER SUBSTRATE-BINDING PROTEIN"/>
    <property type="match status" value="1"/>
</dbReference>
<dbReference type="SUPFAM" id="SSF53850">
    <property type="entry name" value="Periplasmic binding protein-like II"/>
    <property type="match status" value="1"/>
</dbReference>
<proteinExistence type="inferred from homology"/>
<dbReference type="EMBL" id="AUXZ01000077">
    <property type="protein sequence ID" value="KZN50076.1"/>
    <property type="molecule type" value="Genomic_DNA"/>
</dbReference>
<evidence type="ECO:0000313" key="4">
    <source>
        <dbReference type="EMBL" id="KZN50076.1"/>
    </source>
</evidence>
<dbReference type="PANTHER" id="PTHR35936">
    <property type="entry name" value="MEMBRANE-BOUND LYTIC MUREIN TRANSGLYCOSYLASE F"/>
    <property type="match status" value="1"/>
</dbReference>
<keyword evidence="2" id="KW-0732">Signal</keyword>
<dbReference type="Pfam" id="PF00497">
    <property type="entry name" value="SBP_bac_3"/>
    <property type="match status" value="1"/>
</dbReference>